<evidence type="ECO:0000313" key="8">
    <source>
        <dbReference type="EMBL" id="CAF4452306.1"/>
    </source>
</evidence>
<proteinExistence type="predicted"/>
<name>A0A819WSP6_9BILA</name>
<dbReference type="Proteomes" id="UP000663838">
    <property type="component" value="Unassembled WGS sequence"/>
</dbReference>
<feature type="region of interest" description="Disordered" evidence="4">
    <location>
        <begin position="838"/>
        <end position="889"/>
    </location>
</feature>
<dbReference type="EMBL" id="CAJOBO010000093">
    <property type="protein sequence ID" value="CAF4126666.1"/>
    <property type="molecule type" value="Genomic_DNA"/>
</dbReference>
<dbReference type="EMBL" id="CAJOBS010000003">
    <property type="protein sequence ID" value="CAF4460896.1"/>
    <property type="molecule type" value="Genomic_DNA"/>
</dbReference>
<dbReference type="InterPro" id="IPR004344">
    <property type="entry name" value="TTL/TTLL_fam"/>
</dbReference>
<feature type="compositionally biased region" description="Polar residues" evidence="4">
    <location>
        <begin position="939"/>
        <end position="955"/>
    </location>
</feature>
<gene>
    <name evidence="5" type="ORF">HFQ381_LOCUS2758</name>
    <name evidence="7" type="ORF">QYT958_LOCUS175</name>
    <name evidence="9" type="ORF">TOA249_LOCUS123</name>
    <name evidence="8" type="ORF">TSG867_LOCUS17093</name>
    <name evidence="6" type="ORF">UJA718_LOCUS6766</name>
</gene>
<evidence type="ECO:0000313" key="6">
    <source>
        <dbReference type="EMBL" id="CAF4204691.1"/>
    </source>
</evidence>
<dbReference type="GO" id="GO:0005524">
    <property type="term" value="F:ATP binding"/>
    <property type="evidence" value="ECO:0007669"/>
    <property type="project" value="UniProtKB-KW"/>
</dbReference>
<feature type="region of interest" description="Disordered" evidence="4">
    <location>
        <begin position="787"/>
        <end position="808"/>
    </location>
</feature>
<organism evidence="5 10">
    <name type="scientific">Rotaria socialis</name>
    <dbReference type="NCBI Taxonomy" id="392032"/>
    <lineage>
        <taxon>Eukaryota</taxon>
        <taxon>Metazoa</taxon>
        <taxon>Spiralia</taxon>
        <taxon>Gnathifera</taxon>
        <taxon>Rotifera</taxon>
        <taxon>Eurotatoria</taxon>
        <taxon>Bdelloidea</taxon>
        <taxon>Philodinida</taxon>
        <taxon>Philodinidae</taxon>
        <taxon>Rotaria</taxon>
    </lineage>
</organism>
<feature type="compositionally biased region" description="Low complexity" evidence="4">
    <location>
        <begin position="862"/>
        <end position="876"/>
    </location>
</feature>
<keyword evidence="2" id="KW-0547">Nucleotide-binding</keyword>
<feature type="compositionally biased region" description="Basic and acidic residues" evidence="4">
    <location>
        <begin position="929"/>
        <end position="938"/>
    </location>
</feature>
<evidence type="ECO:0000313" key="7">
    <source>
        <dbReference type="EMBL" id="CAF4444518.1"/>
    </source>
</evidence>
<dbReference type="EMBL" id="CAJOBP010000648">
    <property type="protein sequence ID" value="CAF4204691.1"/>
    <property type="molecule type" value="Genomic_DNA"/>
</dbReference>
<dbReference type="PANTHER" id="PTHR12241:SF147">
    <property type="entry name" value="TUBULIN POLYGLUTAMYLASE TTLL7"/>
    <property type="match status" value="1"/>
</dbReference>
<evidence type="ECO:0000313" key="10">
    <source>
        <dbReference type="Proteomes" id="UP000663851"/>
    </source>
</evidence>
<evidence type="ECO:0000313" key="11">
    <source>
        <dbReference type="Proteomes" id="UP000663873"/>
    </source>
</evidence>
<evidence type="ECO:0000256" key="1">
    <source>
        <dbReference type="ARBA" id="ARBA00022598"/>
    </source>
</evidence>
<accession>A0A819WSP6</accession>
<dbReference type="SUPFAM" id="SSF56059">
    <property type="entry name" value="Glutathione synthetase ATP-binding domain-like"/>
    <property type="match status" value="1"/>
</dbReference>
<comment type="caution">
    <text evidence="5">The sequence shown here is derived from an EMBL/GenBank/DDBJ whole genome shotgun (WGS) entry which is preliminary data.</text>
</comment>
<dbReference type="PANTHER" id="PTHR12241">
    <property type="entry name" value="TUBULIN POLYGLUTAMYLASE"/>
    <property type="match status" value="1"/>
</dbReference>
<dbReference type="GO" id="GO:0070740">
    <property type="term" value="F:tubulin-glutamic acid ligase activity"/>
    <property type="evidence" value="ECO:0007669"/>
    <property type="project" value="TreeGrafter"/>
</dbReference>
<evidence type="ECO:0000256" key="2">
    <source>
        <dbReference type="ARBA" id="ARBA00022741"/>
    </source>
</evidence>
<evidence type="ECO:0000256" key="3">
    <source>
        <dbReference type="ARBA" id="ARBA00022840"/>
    </source>
</evidence>
<dbReference type="EMBL" id="CAJOBQ010001074">
    <property type="protein sequence ID" value="CAF4452306.1"/>
    <property type="molecule type" value="Genomic_DNA"/>
</dbReference>
<dbReference type="GO" id="GO:0036064">
    <property type="term" value="C:ciliary basal body"/>
    <property type="evidence" value="ECO:0007669"/>
    <property type="project" value="TreeGrafter"/>
</dbReference>
<dbReference type="Pfam" id="PF03133">
    <property type="entry name" value="TTL"/>
    <property type="match status" value="1"/>
</dbReference>
<dbReference type="Proteomes" id="UP000663848">
    <property type="component" value="Unassembled WGS sequence"/>
</dbReference>
<dbReference type="Proteomes" id="UP000663873">
    <property type="component" value="Unassembled WGS sequence"/>
</dbReference>
<dbReference type="AlphaFoldDB" id="A0A819WSP6"/>
<dbReference type="EMBL" id="CAJOBR010000007">
    <property type="protein sequence ID" value="CAF4444518.1"/>
    <property type="molecule type" value="Genomic_DNA"/>
</dbReference>
<dbReference type="Proteomes" id="UP000663851">
    <property type="component" value="Unassembled WGS sequence"/>
</dbReference>
<keyword evidence="1" id="KW-0436">Ligase</keyword>
<dbReference type="PROSITE" id="PS51221">
    <property type="entry name" value="TTL"/>
    <property type="match status" value="1"/>
</dbReference>
<keyword evidence="3" id="KW-0067">ATP-binding</keyword>
<evidence type="ECO:0000313" key="9">
    <source>
        <dbReference type="EMBL" id="CAF4460896.1"/>
    </source>
</evidence>
<evidence type="ECO:0000256" key="4">
    <source>
        <dbReference type="SAM" id="MobiDB-lite"/>
    </source>
</evidence>
<evidence type="ECO:0008006" key="12">
    <source>
        <dbReference type="Google" id="ProtNLM"/>
    </source>
</evidence>
<feature type="compositionally biased region" description="Polar residues" evidence="4">
    <location>
        <begin position="911"/>
        <end position="928"/>
    </location>
</feature>
<dbReference type="GO" id="GO:0000226">
    <property type="term" value="P:microtubule cytoskeleton organization"/>
    <property type="evidence" value="ECO:0007669"/>
    <property type="project" value="TreeGrafter"/>
</dbReference>
<evidence type="ECO:0000313" key="5">
    <source>
        <dbReference type="EMBL" id="CAF4126666.1"/>
    </source>
</evidence>
<reference evidence="5" key="1">
    <citation type="submission" date="2021-02" db="EMBL/GenBank/DDBJ databases">
        <authorList>
            <person name="Nowell W R."/>
        </authorList>
    </citation>
    <scope>NUCLEOTIDE SEQUENCE</scope>
</reference>
<feature type="compositionally biased region" description="Polar residues" evidence="4">
    <location>
        <begin position="852"/>
        <end position="861"/>
    </location>
</feature>
<feature type="region of interest" description="Disordered" evidence="4">
    <location>
        <begin position="974"/>
        <end position="996"/>
    </location>
</feature>
<dbReference type="Proteomes" id="UP000663862">
    <property type="component" value="Unassembled WGS sequence"/>
</dbReference>
<dbReference type="Gene3D" id="3.30.470.20">
    <property type="entry name" value="ATP-grasp fold, B domain"/>
    <property type="match status" value="1"/>
</dbReference>
<feature type="compositionally biased region" description="Polar residues" evidence="4">
    <location>
        <begin position="977"/>
        <end position="996"/>
    </location>
</feature>
<feature type="compositionally biased region" description="Low complexity" evidence="4">
    <location>
        <begin position="798"/>
        <end position="808"/>
    </location>
</feature>
<protein>
    <recommendedName>
        <fullName evidence="12">Tubulin polyglutamylase TTLL7-like</fullName>
    </recommendedName>
</protein>
<keyword evidence="11" id="KW-1185">Reference proteome</keyword>
<feature type="region of interest" description="Disordered" evidence="4">
    <location>
        <begin position="911"/>
        <end position="955"/>
    </location>
</feature>
<sequence>MLRSSNSVRGQHQSTSSIYDYKTLNEMVMRTTNTSTSNEQSVIDNHEPNKYIQPVKTSLADESLCVSLQSMLSTTISLCEVIIEGNWRFRAYEDDQFRFKSMGIDNLVYICHDIMNKTLGMIKLKQQNQRISSSSCKPWPIVNVDNFEKLTDVDRAILNRAHVYALMTIIFEATSSSISMSQQICYKDEVVEHINNEHSVSKSHNYPKVSYETAFRHLIHTPDNQLLQVALHASLITGHSRMELQELGEKLGVKRHHFDMGSIKDSTKTFQDLIKLLREQKLKREREQQYVDTNKLPYKPKKKRGLSANVSGTKFAVVRQAADVYGFSLSSDGDTTSNLLWHDTLISMDIVSALKPYQKVNHFPTMSEISRKDSLARNFDKLSRTLPDEYNFTPKTWILPNEYNSWYSYASSKPKKDQCTYILKPNNGAMGHGIQVFCDYERIQPMDNYVIQEYIREPYLIDGFKFDLRIYALLTSCDPLRVFIFNNGLVRMSTEKYETPNRKNASHLFMHLTNYSVNKYNVDYEISASNANGENTGSKRSLKFLFEYLRSQNQDANTLWRDIQNIILKTVFLAQPHLFAAYRMCRPGASPSSESVCFEILGFDILVDRNLKPWVLEVNRCPSFGTNEQIDFDIKMKLLLDTFELLRFRTSDRKKSLAIEKAEAQRRLYSNIGKTSRLLDDASLILSNGTYRDFRTRQKKLADVKEKLYLLQRETARETFENRHLGSFIRLFPVEDSIRMSELMIVLTKCFDVLYANRKDLSWSTKYYNRFKEEELLEQLTELEDLDQSDQKRNPRLAFSAPSSKSSFSSWSAISFTEVSNNSLPIDRASPSASFVSELTDDDDEHNHQDRSSSPQPSDFVNKTTSSTNTITTNGSLLRRYTPQSRTNVLRTTPISPLILRKQRQSSIIPTNILQRPNLQSQASPSDIKTNRAIEKKSYSTSSSQNADRPTQQSRLTTRVINSQTQMVTFTTITQTGRKQQSSMTPSIGRSTSFNTPKELQINDDQLNHLYQSTLEQMHQLCIRYPNKSDDETRRICNEIVENWNKYRSLIGEFWLSKLDTKKRQAIIRIVWNNVQQIMKQLWTVDHYIEQLSLSKHLAKLEQRLLANSGQYLWDICQNRYNSWGSSLVTSTNRVSPIELACCNRFIELCKQALFIVYRYSVDEKIKKQQEHQSQGSTIMAIS</sequence>
<dbReference type="GO" id="GO:0015631">
    <property type="term" value="F:tubulin binding"/>
    <property type="evidence" value="ECO:0007669"/>
    <property type="project" value="TreeGrafter"/>
</dbReference>